<organism evidence="3 4">
    <name type="scientific">Aureococcus anophagefferens</name>
    <name type="common">Harmful bloom alga</name>
    <dbReference type="NCBI Taxonomy" id="44056"/>
    <lineage>
        <taxon>Eukaryota</taxon>
        <taxon>Sar</taxon>
        <taxon>Stramenopiles</taxon>
        <taxon>Ochrophyta</taxon>
        <taxon>Pelagophyceae</taxon>
        <taxon>Pelagomonadales</taxon>
        <taxon>Pelagomonadaceae</taxon>
        <taxon>Aureococcus</taxon>
    </lineage>
</organism>
<evidence type="ECO:0000256" key="1">
    <source>
        <dbReference type="ARBA" id="ARBA00038357"/>
    </source>
</evidence>
<dbReference type="Gene3D" id="3.10.120.10">
    <property type="entry name" value="Cytochrome b5-like heme/steroid binding domain"/>
    <property type="match status" value="2"/>
</dbReference>
<accession>A0ABR1FSK0</accession>
<sequence length="255" mass="27215">MLRRIACYALLAFCVAEKRFTEDELEAFDGVTRPEIFLAYGGDVYDVTSGAHFYGPGMAYAKFAGRACTRGVALPSLDDDDIHDGAAGLDPAAVDKWRDHYRTKYPVVGALIADTVEQRGARLARRRAAADAAEAARLAAAEAAAEAARSGPCLAELAAHDASNAELWLCISGYVFDVTKSRYLYGAGSPRSSFAGACVGRALARGGTPRAEDHTDDLAGLDAADLARLDERATYFLGKFPLVGVLERRDGSDEL</sequence>
<dbReference type="InterPro" id="IPR050577">
    <property type="entry name" value="MAPR/NEUFC/NENF-like"/>
</dbReference>
<dbReference type="PANTHER" id="PTHR10281">
    <property type="entry name" value="MEMBRANE-ASSOCIATED PROGESTERONE RECEPTOR COMPONENT-RELATED"/>
    <property type="match status" value="1"/>
</dbReference>
<evidence type="ECO:0000259" key="2">
    <source>
        <dbReference type="SMART" id="SM01117"/>
    </source>
</evidence>
<dbReference type="InterPro" id="IPR036400">
    <property type="entry name" value="Cyt_B5-like_heme/steroid_sf"/>
</dbReference>
<dbReference type="InterPro" id="IPR001199">
    <property type="entry name" value="Cyt_B5-like_heme/steroid-bd"/>
</dbReference>
<comment type="caution">
    <text evidence="3">The sequence shown here is derived from an EMBL/GenBank/DDBJ whole genome shotgun (WGS) entry which is preliminary data.</text>
</comment>
<keyword evidence="4" id="KW-1185">Reference proteome</keyword>
<dbReference type="SUPFAM" id="SSF55856">
    <property type="entry name" value="Cytochrome b5-like heme/steroid binding domain"/>
    <property type="match status" value="2"/>
</dbReference>
<feature type="domain" description="Cytochrome b5 heme-binding" evidence="2">
    <location>
        <begin position="152"/>
        <end position="247"/>
    </location>
</feature>
<dbReference type="EMBL" id="JBBJCI010000249">
    <property type="protein sequence ID" value="KAK7237530.1"/>
    <property type="molecule type" value="Genomic_DNA"/>
</dbReference>
<protein>
    <submittedName>
        <fullName evidence="3">Cytochrome b5-like protein</fullName>
    </submittedName>
</protein>
<feature type="domain" description="Cytochrome b5 heme-binding" evidence="2">
    <location>
        <begin position="20"/>
        <end position="112"/>
    </location>
</feature>
<name>A0ABR1FSK0_AURAN</name>
<dbReference type="Proteomes" id="UP001363151">
    <property type="component" value="Unassembled WGS sequence"/>
</dbReference>
<evidence type="ECO:0000313" key="4">
    <source>
        <dbReference type="Proteomes" id="UP001363151"/>
    </source>
</evidence>
<comment type="similarity">
    <text evidence="1">Belongs to the cytochrome b5 family. MAPR subfamily.</text>
</comment>
<gene>
    <name evidence="3" type="primary">DAP1</name>
    <name evidence="3" type="ORF">SO694_00099043</name>
</gene>
<proteinExistence type="inferred from homology"/>
<dbReference type="SMART" id="SM01117">
    <property type="entry name" value="Cyt-b5"/>
    <property type="match status" value="2"/>
</dbReference>
<dbReference type="PANTHER" id="PTHR10281:SF76">
    <property type="entry name" value="CALCUTTA CUP-RELATED"/>
    <property type="match status" value="1"/>
</dbReference>
<evidence type="ECO:0000313" key="3">
    <source>
        <dbReference type="EMBL" id="KAK7237530.1"/>
    </source>
</evidence>
<dbReference type="Pfam" id="PF00173">
    <property type="entry name" value="Cyt-b5"/>
    <property type="match status" value="1"/>
</dbReference>
<reference evidence="3 4" key="1">
    <citation type="submission" date="2024-03" db="EMBL/GenBank/DDBJ databases">
        <title>Aureococcus anophagefferens CCMP1851 and Kratosvirus quantuckense: Draft genome of a second virus-susceptible host strain in the model system.</title>
        <authorList>
            <person name="Chase E."/>
            <person name="Truchon A.R."/>
            <person name="Schepens W."/>
            <person name="Wilhelm S.W."/>
        </authorList>
    </citation>
    <scope>NUCLEOTIDE SEQUENCE [LARGE SCALE GENOMIC DNA]</scope>
    <source>
        <strain evidence="3 4">CCMP1851</strain>
    </source>
</reference>